<evidence type="ECO:0000313" key="2">
    <source>
        <dbReference type="EMBL" id="MCR6489000.1"/>
    </source>
</evidence>
<gene>
    <name evidence="2" type="ORF">M8542_39840</name>
</gene>
<accession>A0A9X2NPA3</accession>
<dbReference type="InterPro" id="IPR029068">
    <property type="entry name" value="Glyas_Bleomycin-R_OHBP_Dase"/>
</dbReference>
<dbReference type="Gene3D" id="3.10.180.10">
    <property type="entry name" value="2,3-Dihydroxybiphenyl 1,2-Dioxygenase, domain 1"/>
    <property type="match status" value="1"/>
</dbReference>
<dbReference type="AlphaFoldDB" id="A0A9X2NPA3"/>
<feature type="domain" description="Glyoxalase/fosfomycin resistance/dioxygenase" evidence="1">
    <location>
        <begin position="11"/>
        <end position="164"/>
    </location>
</feature>
<reference evidence="2" key="1">
    <citation type="submission" date="2022-06" db="EMBL/GenBank/DDBJ databases">
        <title>Amycolatopsis iheyaensis sp. nov., a new species of the genus Amycolatopsis isolated from soil in Iheya island, Japan.</title>
        <authorList>
            <person name="Ngamcharungchit C."/>
            <person name="Kanto H."/>
            <person name="Take A."/>
            <person name="Intra B."/>
            <person name="Matsumoto A."/>
            <person name="Panbangred W."/>
            <person name="Inahashi Y."/>
        </authorList>
    </citation>
    <scope>NUCLEOTIDE SEQUENCE</scope>
    <source>
        <strain evidence="2">OK19-0408</strain>
    </source>
</reference>
<dbReference type="InterPro" id="IPR004360">
    <property type="entry name" value="Glyas_Fos-R_dOase_dom"/>
</dbReference>
<dbReference type="Pfam" id="PF00903">
    <property type="entry name" value="Glyoxalase"/>
    <property type="match status" value="1"/>
</dbReference>
<dbReference type="EMBL" id="JAMXQV010000029">
    <property type="protein sequence ID" value="MCR6489000.1"/>
    <property type="molecule type" value="Genomic_DNA"/>
</dbReference>
<dbReference type="PANTHER" id="PTHR33990">
    <property type="entry name" value="PROTEIN YJDN-RELATED"/>
    <property type="match status" value="1"/>
</dbReference>
<organism evidence="2 3">
    <name type="scientific">Amycolatopsis iheyensis</name>
    <dbReference type="NCBI Taxonomy" id="2945988"/>
    <lineage>
        <taxon>Bacteria</taxon>
        <taxon>Bacillati</taxon>
        <taxon>Actinomycetota</taxon>
        <taxon>Actinomycetes</taxon>
        <taxon>Pseudonocardiales</taxon>
        <taxon>Pseudonocardiaceae</taxon>
        <taxon>Amycolatopsis</taxon>
    </lineage>
</organism>
<proteinExistence type="predicted"/>
<dbReference type="Proteomes" id="UP001144096">
    <property type="component" value="Unassembled WGS sequence"/>
</dbReference>
<evidence type="ECO:0000259" key="1">
    <source>
        <dbReference type="Pfam" id="PF00903"/>
    </source>
</evidence>
<evidence type="ECO:0000313" key="3">
    <source>
        <dbReference type="Proteomes" id="UP001144096"/>
    </source>
</evidence>
<name>A0A9X2NPA3_9PSEU</name>
<dbReference type="RefSeq" id="WP_257925567.1">
    <property type="nucleotide sequence ID" value="NZ_JAMXQV010000029.1"/>
</dbReference>
<comment type="caution">
    <text evidence="2">The sequence shown here is derived from an EMBL/GenBank/DDBJ whole genome shotgun (WGS) entry which is preliminary data.</text>
</comment>
<dbReference type="PANTHER" id="PTHR33990:SF1">
    <property type="entry name" value="PROTEIN YJDN"/>
    <property type="match status" value="1"/>
</dbReference>
<dbReference type="SUPFAM" id="SSF54593">
    <property type="entry name" value="Glyoxalase/Bleomycin resistance protein/Dihydroxybiphenyl dioxygenase"/>
    <property type="match status" value="1"/>
</dbReference>
<protein>
    <submittedName>
        <fullName evidence="2">VOC family protein</fullName>
    </submittedName>
</protein>
<keyword evidence="3" id="KW-1185">Reference proteome</keyword>
<sequence>MAVTTLTHLNFTGNARSALEFYQSVFGGHLMVMAHGTQLESQTDDRDTGYVPMAADDPDAGRVAFGMVVAENGFRIAAYDVLGTTGTNPAGGIAAPPGQAAPRARGVTHTEPFFVLLNGDSLDELTPLWNGLSQNGTVIADLGPAPFAPVYGMVTDRFGITWVFGLTQGG</sequence>